<keyword evidence="3" id="KW-0813">Transport</keyword>
<keyword evidence="17" id="KW-0378">Hydrolase</keyword>
<feature type="transmembrane region" description="Helical" evidence="15">
    <location>
        <begin position="1302"/>
        <end position="1332"/>
    </location>
</feature>
<evidence type="ECO:0000256" key="11">
    <source>
        <dbReference type="ARBA" id="ARBA00023180"/>
    </source>
</evidence>
<evidence type="ECO:0000256" key="10">
    <source>
        <dbReference type="ARBA" id="ARBA00023136"/>
    </source>
</evidence>
<dbReference type="PROSITE" id="PS00211">
    <property type="entry name" value="ABC_TRANSPORTER_1"/>
    <property type="match status" value="1"/>
</dbReference>
<dbReference type="SUPFAM" id="SSF52540">
    <property type="entry name" value="P-loop containing nucleoside triphosphate hydrolases"/>
    <property type="match status" value="2"/>
</dbReference>
<dbReference type="CDD" id="cd03233">
    <property type="entry name" value="ABCG_PDR_domain1"/>
    <property type="match status" value="1"/>
</dbReference>
<keyword evidence="6" id="KW-0677">Repeat</keyword>
<gene>
    <name evidence="17" type="ORF">GLAREA_05587</name>
</gene>
<keyword evidence="8" id="KW-0067">ATP-binding</keyword>
<dbReference type="RefSeq" id="XP_008077067.1">
    <property type="nucleotide sequence ID" value="XM_008078876.1"/>
</dbReference>
<feature type="domain" description="ABC transporter" evidence="16">
    <location>
        <begin position="899"/>
        <end position="1137"/>
    </location>
</feature>
<evidence type="ECO:0000313" key="18">
    <source>
        <dbReference type="Proteomes" id="UP000016922"/>
    </source>
</evidence>
<feature type="domain" description="ABC transporter" evidence="16">
    <location>
        <begin position="199"/>
        <end position="444"/>
    </location>
</feature>
<dbReference type="InterPro" id="IPR003439">
    <property type="entry name" value="ABC_transporter-like_ATP-bd"/>
</dbReference>
<proteinExistence type="inferred from homology"/>
<name>S3DGJ0_GLAL2</name>
<feature type="transmembrane region" description="Helical" evidence="15">
    <location>
        <begin position="557"/>
        <end position="578"/>
    </location>
</feature>
<dbReference type="InterPro" id="IPR013525">
    <property type="entry name" value="ABC2_TM"/>
</dbReference>
<accession>S3DGJ0</accession>
<dbReference type="SMART" id="SM00382">
    <property type="entry name" value="AAA"/>
    <property type="match status" value="2"/>
</dbReference>
<feature type="transmembrane region" description="Helical" evidence="15">
    <location>
        <begin position="667"/>
        <end position="686"/>
    </location>
</feature>
<evidence type="ECO:0000256" key="2">
    <source>
        <dbReference type="ARBA" id="ARBA00006012"/>
    </source>
</evidence>
<evidence type="ECO:0000256" key="8">
    <source>
        <dbReference type="ARBA" id="ARBA00022840"/>
    </source>
</evidence>
<dbReference type="OMA" id="FCISNWA"/>
<evidence type="ECO:0000313" key="17">
    <source>
        <dbReference type="EMBL" id="EPE36249.1"/>
    </source>
</evidence>
<feature type="transmembrane region" description="Helical" evidence="15">
    <location>
        <begin position="1499"/>
        <end position="1518"/>
    </location>
</feature>
<feature type="compositionally biased region" description="Basic residues" evidence="14">
    <location>
        <begin position="104"/>
        <end position="113"/>
    </location>
</feature>
<keyword evidence="7" id="KW-0547">Nucleotide-binding</keyword>
<sequence>MLYTQSDRMFTACTRERREEVPMHNRDETFPEQSRSTDDPSSSSSQTDVENDGTWGERDVGGPVDLRHAMQEYEEMRRELTALSKTRSTRTERPKSRASALRKISSRASRRSRTTAPAEDEDSDVEAQDGERDADDFQLGDFLKDGHFEKRREGRSAKKVGVVYKNLTVEGVGATEVFVKTLPGAILGTFGPDLYKLLSRFIPFLPHGAQGKRRALINDFSGVVRDGEMLLVLGRPGSGCSTFLKAISNERGSFAGVKGDVSYGGIPADEQKKKYRGEVNYNEEDDQHLPTLTVGQTLEFSLLNKTKKHEKGSIPIIISGLLKLFGITHTRNTLVGDAFVRGVSGGERKRVSIAETLATKSTVVSWDNSTRGLDASTALDYANSLRVMTDISNRTTLVTLYQAGEGIYELMDKVLVIDEGRMVYQGPANQARKYFKNLGYYAPDRQTTADFLTSCTDPTERRFQEDFQGPIPKGPVELEKAFRESEAYKHVLDDIESYEKMLSETDHADAREFVQAVEEGKSKTVSKRSPYTVSFIRQVLACTKREFWLTWGDKTTLYTKAFIIISNALIVASLFYGTTDDSAGAFSRGGTLFFSILFLGWLQLSELMKAVSGRSVISRHNEYAFYRPSAVVIARVVQDIPLIFVQVIPFSIVMYFLTGLDVDVSKFWIYFLFIYITTICITALYRMFAALSPTIDDAVRFSGTALNILIVFTGYVISKPQLLSEKIWFGWLYYVNPIAYSFEAVLTNQFYGKVLDCAPEQTVPRGPGYDNPAYQGCAITGAQVGSLRTPGPTYLQTTYEYSRSNLWRNFGVVIAFTVLYILVTSFGSEVFNFTNSGGGALEFKRSKSAKNKVDGAKKQDDEEKGESQPPTVTSRSSETLDGAQEEEVLHEISGSESVFTWENVEYTVPTADGDRKLLNKVNGYAKPGIMVALMGASGAGKTTLLNTLSQRQSTGVVTGDMLVDGRPLDAEFQRGTGFCEQMDLHDGTQSIEEALRFSALLRQDRSIPREEKLAYVEKILDLLELRSTKDALVRSLGVEQRKRVTIGVELAAKPNLLLFLDEPTSGLDSQSAYNIVRFLKKLARAGQAIVCTIHQPSSLLIQEFDMILALNPGGNTFYFGPVGDNGSAVTKYFAERGVDCPPSKNVAEFILETAAKGGKRKDGKRLNWNEEWLNSEEFKNVNKEIERVKSERSKIETDSSIELREFASPVLAQTIELTKRLFIQYWRDPSYLYGKLFVSVIIGIFNGFTFWQLGNTIADMQNRMFTCFLIILIPPTIVNGVVPKFYQNRAIWEARELPSKIYGWQAFCTANVLAEIPIAILGGTIYWALWYWPAGLPTDSSTAGYVYLMSILFFLFQASWGQWICAFAPSFTVISNVLPFFFVMVGLFNGVIGGNIAATLSKTRVQCDPVEAAYFNPPAGSTCSSYASAFVTQVGQGYLTNPDATTNCGYCQYASGVEYMATLNVKPSDKWRDFGIFLAFCISNWALVYFFIYTVRIKGWSFGFGTLFGLGGKVIKAVKGLFKSKKGKKVVEE</sequence>
<comment type="catalytic activity">
    <reaction evidence="12">
        <text>voriconazole(in) + ATP + H2O = voriconazole(out) + ADP + phosphate + H(+)</text>
        <dbReference type="Rhea" id="RHEA:61912"/>
        <dbReference type="ChEBI" id="CHEBI:10023"/>
        <dbReference type="ChEBI" id="CHEBI:15377"/>
        <dbReference type="ChEBI" id="CHEBI:15378"/>
        <dbReference type="ChEBI" id="CHEBI:30616"/>
        <dbReference type="ChEBI" id="CHEBI:43474"/>
        <dbReference type="ChEBI" id="CHEBI:456216"/>
    </reaction>
    <physiologicalReaction direction="left-to-right" evidence="12">
        <dbReference type="Rhea" id="RHEA:61913"/>
    </physiologicalReaction>
</comment>
<feature type="transmembrane region" description="Helical" evidence="15">
    <location>
        <begin position="1377"/>
        <end position="1398"/>
    </location>
</feature>
<organism evidence="17 18">
    <name type="scientific">Glarea lozoyensis (strain ATCC 20868 / MF5171)</name>
    <dbReference type="NCBI Taxonomy" id="1116229"/>
    <lineage>
        <taxon>Eukaryota</taxon>
        <taxon>Fungi</taxon>
        <taxon>Dikarya</taxon>
        <taxon>Ascomycota</taxon>
        <taxon>Pezizomycotina</taxon>
        <taxon>Leotiomycetes</taxon>
        <taxon>Helotiales</taxon>
        <taxon>Helotiaceae</taxon>
        <taxon>Glarea</taxon>
    </lineage>
</organism>
<feature type="transmembrane region" description="Helical" evidence="15">
    <location>
        <begin position="1474"/>
        <end position="1493"/>
    </location>
</feature>
<feature type="region of interest" description="Disordered" evidence="14">
    <location>
        <begin position="850"/>
        <end position="884"/>
    </location>
</feature>
<dbReference type="OrthoDB" id="245989at2759"/>
<feature type="compositionally biased region" description="Basic and acidic residues" evidence="14">
    <location>
        <begin position="851"/>
        <end position="861"/>
    </location>
</feature>
<dbReference type="EMBL" id="KE145353">
    <property type="protein sequence ID" value="EPE36249.1"/>
    <property type="molecule type" value="Genomic_DNA"/>
</dbReference>
<feature type="transmembrane region" description="Helical" evidence="15">
    <location>
        <begin position="698"/>
        <end position="717"/>
    </location>
</feature>
<evidence type="ECO:0000256" key="15">
    <source>
        <dbReference type="SAM" id="Phobius"/>
    </source>
</evidence>
<evidence type="ECO:0000256" key="9">
    <source>
        <dbReference type="ARBA" id="ARBA00022989"/>
    </source>
</evidence>
<evidence type="ECO:0000256" key="14">
    <source>
        <dbReference type="SAM" id="MobiDB-lite"/>
    </source>
</evidence>
<feature type="transmembrane region" description="Helical" evidence="15">
    <location>
        <begin position="806"/>
        <end position="826"/>
    </location>
</feature>
<dbReference type="InterPro" id="IPR027417">
    <property type="entry name" value="P-loop_NTPase"/>
</dbReference>
<dbReference type="InterPro" id="IPR003593">
    <property type="entry name" value="AAA+_ATPase"/>
</dbReference>
<keyword evidence="5 15" id="KW-0812">Transmembrane</keyword>
<dbReference type="GO" id="GO:0016887">
    <property type="term" value="F:ATP hydrolysis activity"/>
    <property type="evidence" value="ECO:0007669"/>
    <property type="project" value="InterPro"/>
</dbReference>
<evidence type="ECO:0000256" key="1">
    <source>
        <dbReference type="ARBA" id="ARBA00004651"/>
    </source>
</evidence>
<feature type="compositionally biased region" description="Polar residues" evidence="14">
    <location>
        <begin position="868"/>
        <end position="879"/>
    </location>
</feature>
<dbReference type="eggNOG" id="KOG0065">
    <property type="taxonomic scope" value="Eukaryota"/>
</dbReference>
<reference evidence="17 18" key="1">
    <citation type="journal article" date="2013" name="BMC Genomics">
        <title>Genomics-driven discovery of the pneumocandin biosynthetic gene cluster in the fungus Glarea lozoyensis.</title>
        <authorList>
            <person name="Chen L."/>
            <person name="Yue Q."/>
            <person name="Zhang X."/>
            <person name="Xiang M."/>
            <person name="Wang C."/>
            <person name="Li S."/>
            <person name="Che Y."/>
            <person name="Ortiz-Lopez F.J."/>
            <person name="Bills G.F."/>
            <person name="Liu X."/>
            <person name="An Z."/>
        </authorList>
    </citation>
    <scope>NUCLEOTIDE SEQUENCE [LARGE SCALE GENOMIC DNA]</scope>
    <source>
        <strain evidence="18">ATCC 20868 / MF5171</strain>
    </source>
</reference>
<keyword evidence="9 15" id="KW-1133">Transmembrane helix</keyword>
<keyword evidence="4" id="KW-1003">Cell membrane</keyword>
<dbReference type="InterPro" id="IPR029481">
    <property type="entry name" value="ABC_trans_N"/>
</dbReference>
<dbReference type="HOGENOM" id="CLU_000604_35_0_1"/>
<feature type="transmembrane region" description="Helical" evidence="15">
    <location>
        <begin position="1231"/>
        <end position="1251"/>
    </location>
</feature>
<evidence type="ECO:0000256" key="13">
    <source>
        <dbReference type="ARBA" id="ARBA00069001"/>
    </source>
</evidence>
<dbReference type="PROSITE" id="PS50893">
    <property type="entry name" value="ABC_TRANSPORTER_2"/>
    <property type="match status" value="2"/>
</dbReference>
<dbReference type="CDD" id="cd03232">
    <property type="entry name" value="ABCG_PDR_domain2"/>
    <property type="match status" value="1"/>
</dbReference>
<dbReference type="Pfam" id="PF06422">
    <property type="entry name" value="PDR_CDR"/>
    <property type="match status" value="1"/>
</dbReference>
<feature type="compositionally biased region" description="Basic and acidic residues" evidence="14">
    <location>
        <begin position="14"/>
        <end position="29"/>
    </location>
</feature>
<evidence type="ECO:0000256" key="7">
    <source>
        <dbReference type="ARBA" id="ARBA00022741"/>
    </source>
</evidence>
<evidence type="ECO:0000256" key="6">
    <source>
        <dbReference type="ARBA" id="ARBA00022737"/>
    </source>
</evidence>
<feature type="compositionally biased region" description="Basic and acidic residues" evidence="14">
    <location>
        <begin position="55"/>
        <end position="80"/>
    </location>
</feature>
<dbReference type="FunFam" id="3.40.50.300:FF:001650">
    <property type="entry name" value="ABC drug exporter AtrF"/>
    <property type="match status" value="1"/>
</dbReference>
<dbReference type="InterPro" id="IPR010929">
    <property type="entry name" value="PDR_CDR_ABC"/>
</dbReference>
<keyword evidence="11" id="KW-0325">Glycoprotein</keyword>
<dbReference type="GeneID" id="19464641"/>
<evidence type="ECO:0000256" key="5">
    <source>
        <dbReference type="ARBA" id="ARBA00022692"/>
    </source>
</evidence>
<comment type="similarity">
    <text evidence="2">Belongs to the ABC transporter superfamily. ABCG family. PDR (TC 3.A.1.205) subfamily.</text>
</comment>
<dbReference type="GO" id="GO:0005886">
    <property type="term" value="C:plasma membrane"/>
    <property type="evidence" value="ECO:0007669"/>
    <property type="project" value="UniProtKB-SubCell"/>
</dbReference>
<keyword evidence="18" id="KW-1185">Reference proteome</keyword>
<dbReference type="PANTHER" id="PTHR19241">
    <property type="entry name" value="ATP-BINDING CASSETTE TRANSPORTER"/>
    <property type="match status" value="1"/>
</dbReference>
<dbReference type="Gene3D" id="3.40.50.300">
    <property type="entry name" value="P-loop containing nucleotide triphosphate hydrolases"/>
    <property type="match status" value="2"/>
</dbReference>
<evidence type="ECO:0000259" key="16">
    <source>
        <dbReference type="PROSITE" id="PS50893"/>
    </source>
</evidence>
<feature type="transmembrane region" description="Helical" evidence="15">
    <location>
        <begin position="640"/>
        <end position="660"/>
    </location>
</feature>
<comment type="subcellular location">
    <subcellularLocation>
        <location evidence="1">Cell membrane</location>
        <topology evidence="1">Multi-pass membrane protein</topology>
    </subcellularLocation>
</comment>
<feature type="transmembrane region" description="Helical" evidence="15">
    <location>
        <begin position="1344"/>
        <end position="1371"/>
    </location>
</feature>
<evidence type="ECO:0000256" key="12">
    <source>
        <dbReference type="ARBA" id="ARBA00047823"/>
    </source>
</evidence>
<dbReference type="InterPro" id="IPR034003">
    <property type="entry name" value="ABCG_PDR_2"/>
</dbReference>
<dbReference type="Proteomes" id="UP000016922">
    <property type="component" value="Unassembled WGS sequence"/>
</dbReference>
<dbReference type="FunFam" id="3.40.50.300:FF:000054">
    <property type="entry name" value="ABC multidrug transporter atrF"/>
    <property type="match status" value="1"/>
</dbReference>
<feature type="transmembrane region" description="Helical" evidence="15">
    <location>
        <begin position="585"/>
        <end position="604"/>
    </location>
</feature>
<feature type="transmembrane region" description="Helical" evidence="15">
    <location>
        <begin position="1263"/>
        <end position="1282"/>
    </location>
</feature>
<dbReference type="GO" id="GO:0140359">
    <property type="term" value="F:ABC-type transporter activity"/>
    <property type="evidence" value="ECO:0007669"/>
    <property type="project" value="InterPro"/>
</dbReference>
<evidence type="ECO:0000256" key="3">
    <source>
        <dbReference type="ARBA" id="ARBA00022448"/>
    </source>
</evidence>
<evidence type="ECO:0000256" key="4">
    <source>
        <dbReference type="ARBA" id="ARBA00022475"/>
    </source>
</evidence>
<dbReference type="GO" id="GO:0005524">
    <property type="term" value="F:ATP binding"/>
    <property type="evidence" value="ECO:0007669"/>
    <property type="project" value="UniProtKB-KW"/>
</dbReference>
<dbReference type="InterPro" id="IPR017871">
    <property type="entry name" value="ABC_transporter-like_CS"/>
</dbReference>
<protein>
    <recommendedName>
        <fullName evidence="13">ABC multidrug transporter atrF</fullName>
    </recommendedName>
</protein>
<feature type="region of interest" description="Disordered" evidence="14">
    <location>
        <begin position="1"/>
        <end position="138"/>
    </location>
</feature>
<dbReference type="InterPro" id="IPR034001">
    <property type="entry name" value="ABCG_PDR_1"/>
</dbReference>
<feature type="compositionally biased region" description="Low complexity" evidence="14">
    <location>
        <begin position="39"/>
        <end position="48"/>
    </location>
</feature>
<keyword evidence="10 15" id="KW-0472">Membrane</keyword>
<feature type="compositionally biased region" description="Acidic residues" evidence="14">
    <location>
        <begin position="118"/>
        <end position="138"/>
    </location>
</feature>
<dbReference type="KEGG" id="glz:GLAREA_05587"/>
<dbReference type="Pfam" id="PF00005">
    <property type="entry name" value="ABC_tran"/>
    <property type="match status" value="2"/>
</dbReference>
<dbReference type="Pfam" id="PF01061">
    <property type="entry name" value="ABC2_membrane"/>
    <property type="match status" value="2"/>
</dbReference>
<dbReference type="Pfam" id="PF14510">
    <property type="entry name" value="ABC_trans_N"/>
    <property type="match status" value="1"/>
</dbReference>